<name>A0AAW6HV51_XYLFS</name>
<protein>
    <submittedName>
        <fullName evidence="3">Zonular occludens toxin domain-containing protein</fullName>
    </submittedName>
</protein>
<proteinExistence type="predicted"/>
<dbReference type="InterPro" id="IPR008900">
    <property type="entry name" value="Zot_N"/>
</dbReference>
<dbReference type="Pfam" id="PF05707">
    <property type="entry name" value="Zot"/>
    <property type="match status" value="1"/>
</dbReference>
<dbReference type="Gene3D" id="3.40.50.300">
    <property type="entry name" value="P-loop containing nucleotide triphosphate hydrolases"/>
    <property type="match status" value="1"/>
</dbReference>
<reference evidence="3" key="2">
    <citation type="journal article" date="2023" name="Commun. Biol.">
        <title>Suspicions of two bridgehead invasions of Xylella fastidiosa subsp. multiplex in France.</title>
        <authorList>
            <person name="Dupas E."/>
            <person name="Durand K."/>
            <person name="Rieux A."/>
            <person name="Briand M."/>
            <person name="Pruvost O."/>
            <person name="Cunty A."/>
            <person name="Denance N."/>
            <person name="Donnadieu C."/>
            <person name="Legendre B."/>
            <person name="Lopez-Roques C."/>
            <person name="Cesbron S."/>
            <person name="Ravigne V."/>
            <person name="Jacques M.A."/>
        </authorList>
    </citation>
    <scope>NUCLEOTIDE SEQUENCE</scope>
    <source>
        <strain evidence="3">CFBP8070</strain>
    </source>
</reference>
<evidence type="ECO:0000256" key="1">
    <source>
        <dbReference type="SAM" id="MobiDB-lite"/>
    </source>
</evidence>
<comment type="caution">
    <text evidence="3">The sequence shown here is derived from an EMBL/GenBank/DDBJ whole genome shotgun (WGS) entry which is preliminary data.</text>
</comment>
<dbReference type="RefSeq" id="WP_375732367.1">
    <property type="nucleotide sequence ID" value="NZ_CP136975.1"/>
</dbReference>
<dbReference type="Proteomes" id="UP001220702">
    <property type="component" value="Unassembled WGS sequence"/>
</dbReference>
<organism evidence="3 4">
    <name type="scientific">Xylella fastidiosa subsp. multiplex</name>
    <dbReference type="NCBI Taxonomy" id="644357"/>
    <lineage>
        <taxon>Bacteria</taxon>
        <taxon>Pseudomonadati</taxon>
        <taxon>Pseudomonadota</taxon>
        <taxon>Gammaproteobacteria</taxon>
        <taxon>Lysobacterales</taxon>
        <taxon>Lysobacteraceae</taxon>
        <taxon>Xylella</taxon>
    </lineage>
</organism>
<dbReference type="AlphaFoldDB" id="A0AAW6HV51"/>
<evidence type="ECO:0000313" key="4">
    <source>
        <dbReference type="Proteomes" id="UP001220702"/>
    </source>
</evidence>
<gene>
    <name evidence="3" type="ORF">LOK82_07745</name>
</gene>
<sequence>MLYLVTGAPGNGKTLYAVDWLIKQIEIDKSLVKAGAVARSYYTDIEGFDVEAVRRLTGYVVQSAPDDWRTTPQGSVIVYDEAHRMFPTGRPGRSDDPRVCDLDTHRHGGYDLMFVTQWPTKIHHELRRLVGEHVHLNRAMGLQTAGLYRWSRAQDDPYDVHQREKAEEEVWKFPKDRYALYASSTLHTVSHKFRIPKKVWSALSVCVTCSVIGLFFWHHYSSVPLSEASSSVAGAQGQASLRAAPASLSSSRSLVSGMRTYAVLETESAPTLSGCVSSERSCRCFNTDGYQIDMSVSECRRLLASPLPFNVYHAYVTSSSSSSLSSSSSSSPSSSSVSLPSSVSSVPILGSSSSAVSSH</sequence>
<dbReference type="EMBL" id="JAJKGN010000001">
    <property type="protein sequence ID" value="MDC6408526.1"/>
    <property type="molecule type" value="Genomic_DNA"/>
</dbReference>
<dbReference type="InterPro" id="IPR027417">
    <property type="entry name" value="P-loop_NTPase"/>
</dbReference>
<feature type="region of interest" description="Disordered" evidence="1">
    <location>
        <begin position="319"/>
        <end position="359"/>
    </location>
</feature>
<feature type="domain" description="Zona occludens toxin N-terminal" evidence="2">
    <location>
        <begin position="1"/>
        <end position="186"/>
    </location>
</feature>
<reference evidence="3" key="1">
    <citation type="submission" date="2021-11" db="EMBL/GenBank/DDBJ databases">
        <authorList>
            <person name="Denance N."/>
            <person name="Briand M."/>
            <person name="Dupas E."/>
            <person name="Durand K."/>
            <person name="Legendre B."/>
            <person name="Cunty A."/>
            <person name="Donnadieu C."/>
            <person name="Lopez Roques C."/>
            <person name="Cesbron S."/>
            <person name="Jacques M.A."/>
        </authorList>
    </citation>
    <scope>NUCLEOTIDE SEQUENCE</scope>
    <source>
        <strain evidence="3">CFBP8070</strain>
    </source>
</reference>
<accession>A0AAW6HV51</accession>
<evidence type="ECO:0000259" key="2">
    <source>
        <dbReference type="Pfam" id="PF05707"/>
    </source>
</evidence>
<evidence type="ECO:0000313" key="3">
    <source>
        <dbReference type="EMBL" id="MDC6408526.1"/>
    </source>
</evidence>